<dbReference type="PIRSF" id="PIRSF005096">
    <property type="entry name" value="GALM"/>
    <property type="match status" value="1"/>
</dbReference>
<dbReference type="GO" id="GO:0005737">
    <property type="term" value="C:cytoplasm"/>
    <property type="evidence" value="ECO:0007669"/>
    <property type="project" value="UniProtKB-SubCell"/>
</dbReference>
<keyword evidence="8" id="KW-0963">Cytoplasm</keyword>
<dbReference type="UniPathway" id="UPA00242"/>
<sequence length="351" mass="37744">MTLQTGGAGTLASGEAVQRVTLVNAHGVSVGILSFGGIIEHLLAPDRDGRLANIVLGYADLAGYEAYNGNTHFGALIGRYANRIAHGRFTLDGAEYRLPVNDGPNSLHGGPEGFGRRLWTMAGVGEDAVRLTLSSPDGEAGYPGKLEIEVVYRLTDDNELVIEYAASCDAATVLNLTNHSYFNLAGEAAGSIEDHVIQIEADRYTPVDDSLIPTGDLAPVEGTPLDFRSPTRIGERVRNGHEQIALGRGYDHNWVLNGDAGILRRAATVHDPRSGRALTCLTTQPGLQFYSGNFLDGTRTGTSGTLYRQADGLCLETQHFPDSPNQPAFPSTVLRPGETYRQSTVYRLHLI</sequence>
<evidence type="ECO:0000256" key="5">
    <source>
        <dbReference type="ARBA" id="ARBA00011245"/>
    </source>
</evidence>
<gene>
    <name evidence="16" type="ORF">FE263_14145</name>
</gene>
<dbReference type="Proteomes" id="UP000305654">
    <property type="component" value="Unassembled WGS sequence"/>
</dbReference>
<evidence type="ECO:0000256" key="1">
    <source>
        <dbReference type="ARBA" id="ARBA00001614"/>
    </source>
</evidence>
<evidence type="ECO:0000256" key="9">
    <source>
        <dbReference type="ARBA" id="ARBA00022553"/>
    </source>
</evidence>
<dbReference type="OrthoDB" id="9779408at2"/>
<dbReference type="FunFam" id="2.70.98.10:FF:000003">
    <property type="entry name" value="Aldose 1-epimerase"/>
    <property type="match status" value="1"/>
</dbReference>
<feature type="active site" description="Proton acceptor" evidence="13">
    <location>
        <position position="316"/>
    </location>
</feature>
<accession>A0A5R9J5W1</accession>
<evidence type="ECO:0000256" key="8">
    <source>
        <dbReference type="ARBA" id="ARBA00022490"/>
    </source>
</evidence>
<dbReference type="GO" id="GO:0033499">
    <property type="term" value="P:galactose catabolic process via UDP-galactose, Leloir pathway"/>
    <property type="evidence" value="ECO:0007669"/>
    <property type="project" value="TreeGrafter"/>
</dbReference>
<comment type="catalytic activity">
    <reaction evidence="1 12">
        <text>alpha-D-glucose = beta-D-glucose</text>
        <dbReference type="Rhea" id="RHEA:10264"/>
        <dbReference type="ChEBI" id="CHEBI:15903"/>
        <dbReference type="ChEBI" id="CHEBI:17925"/>
        <dbReference type="EC" id="5.1.3.3"/>
    </reaction>
</comment>
<dbReference type="GO" id="GO:0004034">
    <property type="term" value="F:aldose 1-epimerase activity"/>
    <property type="evidence" value="ECO:0007669"/>
    <property type="project" value="UniProtKB-EC"/>
</dbReference>
<organism evidence="16 17">
    <name type="scientific">Lichenicoccus roseus</name>
    <dbReference type="NCBI Taxonomy" id="2683649"/>
    <lineage>
        <taxon>Bacteria</taxon>
        <taxon>Pseudomonadati</taxon>
        <taxon>Pseudomonadota</taxon>
        <taxon>Alphaproteobacteria</taxon>
        <taxon>Acetobacterales</taxon>
        <taxon>Acetobacteraceae</taxon>
        <taxon>Lichenicoccus</taxon>
    </lineage>
</organism>
<dbReference type="Gene3D" id="2.70.98.10">
    <property type="match status" value="1"/>
</dbReference>
<comment type="subunit">
    <text evidence="5">Monomer.</text>
</comment>
<dbReference type="InterPro" id="IPR047215">
    <property type="entry name" value="Galactose_mutarotase-like"/>
</dbReference>
<feature type="binding site" evidence="15">
    <location>
        <begin position="82"/>
        <end position="83"/>
    </location>
    <ligand>
        <name>beta-D-galactose</name>
        <dbReference type="ChEBI" id="CHEBI:27667"/>
    </ligand>
</feature>
<protein>
    <recommendedName>
        <fullName evidence="7 12">Aldose 1-epimerase</fullName>
        <ecNumber evidence="6 12">5.1.3.3</ecNumber>
    </recommendedName>
</protein>
<dbReference type="InterPro" id="IPR014718">
    <property type="entry name" value="GH-type_carb-bd"/>
</dbReference>
<evidence type="ECO:0000256" key="4">
    <source>
        <dbReference type="ARBA" id="ARBA00006206"/>
    </source>
</evidence>
<proteinExistence type="inferred from homology"/>
<evidence type="ECO:0000256" key="14">
    <source>
        <dbReference type="PIRSR" id="PIRSR005096-2"/>
    </source>
</evidence>
<dbReference type="EMBL" id="VCDI01000004">
    <property type="protein sequence ID" value="TLU72243.1"/>
    <property type="molecule type" value="Genomic_DNA"/>
</dbReference>
<keyword evidence="10 12" id="KW-0413">Isomerase</keyword>
<evidence type="ECO:0000256" key="2">
    <source>
        <dbReference type="ARBA" id="ARBA00004496"/>
    </source>
</evidence>
<feature type="binding site" evidence="14">
    <location>
        <position position="251"/>
    </location>
    <ligand>
        <name>beta-D-galactose</name>
        <dbReference type="ChEBI" id="CHEBI:27667"/>
    </ligand>
</feature>
<keyword evidence="9" id="KW-0597">Phosphoprotein</keyword>
<dbReference type="InterPro" id="IPR018052">
    <property type="entry name" value="Ald1_epimerase_CS"/>
</dbReference>
<dbReference type="GO" id="GO:0030246">
    <property type="term" value="F:carbohydrate binding"/>
    <property type="evidence" value="ECO:0007669"/>
    <property type="project" value="InterPro"/>
</dbReference>
<dbReference type="Pfam" id="PF01263">
    <property type="entry name" value="Aldose_epim"/>
    <property type="match status" value="1"/>
</dbReference>
<dbReference type="PANTHER" id="PTHR10091">
    <property type="entry name" value="ALDOSE-1-EPIMERASE"/>
    <property type="match status" value="1"/>
</dbReference>
<dbReference type="NCBIfam" id="NF008277">
    <property type="entry name" value="PRK11055.1"/>
    <property type="match status" value="1"/>
</dbReference>
<evidence type="ECO:0000313" key="17">
    <source>
        <dbReference type="Proteomes" id="UP000305654"/>
    </source>
</evidence>
<evidence type="ECO:0000256" key="15">
    <source>
        <dbReference type="PIRSR" id="PIRSR005096-3"/>
    </source>
</evidence>
<comment type="pathway">
    <text evidence="3 12">Carbohydrate metabolism; hexose metabolism.</text>
</comment>
<dbReference type="InterPro" id="IPR015443">
    <property type="entry name" value="Aldose_1-epimerase"/>
</dbReference>
<dbReference type="PROSITE" id="PS00545">
    <property type="entry name" value="ALDOSE_1_EPIMERASE"/>
    <property type="match status" value="1"/>
</dbReference>
<evidence type="ECO:0000256" key="12">
    <source>
        <dbReference type="PIRNR" id="PIRNR005096"/>
    </source>
</evidence>
<dbReference type="InterPro" id="IPR008183">
    <property type="entry name" value="Aldose_1/G6P_1-epimerase"/>
</dbReference>
<dbReference type="EC" id="5.1.3.3" evidence="6 12"/>
<evidence type="ECO:0000256" key="6">
    <source>
        <dbReference type="ARBA" id="ARBA00013185"/>
    </source>
</evidence>
<comment type="similarity">
    <text evidence="4 12">Belongs to the aldose epimerase family.</text>
</comment>
<evidence type="ECO:0000256" key="3">
    <source>
        <dbReference type="ARBA" id="ARBA00005028"/>
    </source>
</evidence>
<feature type="active site" description="Proton donor" evidence="13">
    <location>
        <position position="179"/>
    </location>
</feature>
<dbReference type="RefSeq" id="WP_138326649.1">
    <property type="nucleotide sequence ID" value="NZ_VCDI01000004.1"/>
</dbReference>
<dbReference type="InterPro" id="IPR011013">
    <property type="entry name" value="Gal_mutarotase_sf_dom"/>
</dbReference>
<evidence type="ECO:0000313" key="16">
    <source>
        <dbReference type="EMBL" id="TLU72243.1"/>
    </source>
</evidence>
<dbReference type="SUPFAM" id="SSF74650">
    <property type="entry name" value="Galactose mutarotase-like"/>
    <property type="match status" value="1"/>
</dbReference>
<dbReference type="CDD" id="cd09019">
    <property type="entry name" value="galactose_mutarotase_like"/>
    <property type="match status" value="1"/>
</dbReference>
<comment type="subcellular location">
    <subcellularLocation>
        <location evidence="2">Cytoplasm</location>
    </subcellularLocation>
</comment>
<name>A0A5R9J5W1_9PROT</name>
<evidence type="ECO:0000256" key="11">
    <source>
        <dbReference type="ARBA" id="ARBA00023277"/>
    </source>
</evidence>
<dbReference type="AlphaFoldDB" id="A0A5R9J5W1"/>
<dbReference type="PANTHER" id="PTHR10091:SF0">
    <property type="entry name" value="GALACTOSE MUTAROTASE"/>
    <property type="match status" value="1"/>
</dbReference>
<reference evidence="16 17" key="1">
    <citation type="submission" date="2019-05" db="EMBL/GenBank/DDBJ databases">
        <authorList>
            <person name="Pankratov T."/>
            <person name="Grouzdev D."/>
        </authorList>
    </citation>
    <scope>NUCLEOTIDE SEQUENCE [LARGE SCALE GENOMIC DNA]</scope>
    <source>
        <strain evidence="16 17">KEBCLARHB70R</strain>
    </source>
</reference>
<comment type="caution">
    <text evidence="16">The sequence shown here is derived from an EMBL/GenBank/DDBJ whole genome shotgun (WGS) entry which is preliminary data.</text>
</comment>
<evidence type="ECO:0000256" key="10">
    <source>
        <dbReference type="ARBA" id="ARBA00023235"/>
    </source>
</evidence>
<feature type="binding site" evidence="15">
    <location>
        <begin position="179"/>
        <end position="181"/>
    </location>
    <ligand>
        <name>beta-D-galactose</name>
        <dbReference type="ChEBI" id="CHEBI:27667"/>
    </ligand>
</feature>
<dbReference type="GO" id="GO:0006006">
    <property type="term" value="P:glucose metabolic process"/>
    <property type="evidence" value="ECO:0007669"/>
    <property type="project" value="TreeGrafter"/>
</dbReference>
<keyword evidence="17" id="KW-1185">Reference proteome</keyword>
<evidence type="ECO:0000256" key="7">
    <source>
        <dbReference type="ARBA" id="ARBA00014165"/>
    </source>
</evidence>
<keyword evidence="11 12" id="KW-0119">Carbohydrate metabolism</keyword>
<evidence type="ECO:0000256" key="13">
    <source>
        <dbReference type="PIRSR" id="PIRSR005096-1"/>
    </source>
</evidence>